<accession>A0A0C6FPC5</accession>
<dbReference type="GO" id="GO:0016740">
    <property type="term" value="F:transferase activity"/>
    <property type="evidence" value="ECO:0007669"/>
    <property type="project" value="UniProtKB-KW"/>
</dbReference>
<dbReference type="EMBL" id="AP014706">
    <property type="protein sequence ID" value="BAQ50173.1"/>
    <property type="molecule type" value="Genomic_DNA"/>
</dbReference>
<reference evidence="2" key="2">
    <citation type="submission" date="2015-01" db="EMBL/GenBank/DDBJ databases">
        <title>Complete genome sequence of Methylobacterium aquaticum strain 22A.</title>
        <authorList>
            <person name="Tani A."/>
            <person name="Ogura Y."/>
            <person name="Hayashi T."/>
        </authorList>
    </citation>
    <scope>NUCLEOTIDE SEQUENCE [LARGE SCALE GENOMIC DNA]</scope>
    <source>
        <strain evidence="2">MA-22A</strain>
        <plasmid evidence="2">Plasmid pMaq22A_2p DNA</plasmid>
    </source>
</reference>
<dbReference type="SUPFAM" id="SSF53756">
    <property type="entry name" value="UDP-Glycosyltransferase/glycogen phosphorylase"/>
    <property type="match status" value="2"/>
</dbReference>
<dbReference type="Pfam" id="PF13692">
    <property type="entry name" value="Glyco_trans_1_4"/>
    <property type="match status" value="2"/>
</dbReference>
<dbReference type="OrthoDB" id="529131at2"/>
<sequence length="1162" mass="132319">MSNVSELSLENHDHVTRDTRFVFEFDVILPDYLTIERYMLGGIRYIWLAGYIAQTSCLVVNIEGQLKLGLRLETADGSFIVECRADIHDDILLKGSYVAFEALIKVPQCSDKLLEQANLIIDFLLEERYWFGDVDKNLPRRFVCGSKSAFSLNFDVISLTKEKDLFGEIARSISNSEHNIYNASSYKNIIEAIHLCHIALSCPDVTAQNRYKFEEIQNANIKQICAYIKLMHSDNNFHTSLDNQDIFILFLTLIRRKYDYEIMKILTQSWRHIKDITLRKIAVRYFTNAREDSTWGWIFNNNHFEAKKRIIDNVIIPFVDTKNSEHYSDFKLLSDLQIKDGLINGVTPTIDKIYHVLKNKSVDLEYGLENNLDSTCVDTTGFVDDNISIAKFLSYSAPEFLQDVINNYSFHEFTKVLPALRRLVPIYLIITKIGYPMGGGESFMHQTCRILSEFGVKCIWLSFADSKFIDYESESVTITPFYVDIRYAGGMSHENISRAIRDLAPDVIHTQGISNGIVEEVASEFRIPTLVGFHFWSGLVSLGPTGNKNILKNSASISVDIKRNNKPFIVRYLASKFMQDVYAAAGGREPFEIIHPVSDPAHYLVETLNHQNIERRKYVLQINIVKLKGGEILLHCIKEIGSRVPFYVVESEPGPIEHFENIREAIHTSPDGVYCKYGDIKNFYSEARLVIVPTLVDETFCRVAFEAAMNGIPVISTRNGFLPDMMGEDGLYLDEEPNSWSEKIEELYFDEEKLISIGRRQQERLSKRFGYYPRQFIESFFKCVAMSPRRNIGFVSTWGDQGLGNQVKLYSEILMKVGFHTHILSFQAYASRDLSLKNQHFSADWDVGVFANSVYYSLNDRENITINEIEQFIVINCVGPVIYPEICWAINWSKIFDVNIVNAFFCAVPNIETIRRSEIEYHNRMTSTFYNTRIAQNILRSAGVKNGIYIGHGVGNSLAQAQLDAKIENLKNRRKIRYCHVGGHNPVSRKQTHLVLAAFQSVAAIRDDVELILTSMVPISSYINGSQKSITVINKTLRHEEIIDLYRKSDVSIQVSSHEGLGLGFYESIATATPVISLDVPPHNEPVVDGVTGWLLPAKFHRLPDNDDGVVEAAQFDPADLMNLILSLNIDDVAERINTTHKAHAARYSETSFATRLISAMP</sequence>
<keyword evidence="1" id="KW-0808">Transferase</keyword>
<geneLocation type="plasmid" evidence="2">
    <name>pMaq22A_2p DNA</name>
</geneLocation>
<keyword evidence="1" id="KW-0614">Plasmid</keyword>
<dbReference type="PATRIC" id="fig|270351.10.peg.7344"/>
<evidence type="ECO:0000313" key="1">
    <source>
        <dbReference type="EMBL" id="BAQ50173.1"/>
    </source>
</evidence>
<gene>
    <name evidence="1" type="ORF">Maq22A_2p42140</name>
</gene>
<dbReference type="PANTHER" id="PTHR12526">
    <property type="entry name" value="GLYCOSYLTRANSFERASE"/>
    <property type="match status" value="1"/>
</dbReference>
<dbReference type="Proteomes" id="UP000061432">
    <property type="component" value="Plasmid pMaq22A_2p"/>
</dbReference>
<evidence type="ECO:0000313" key="2">
    <source>
        <dbReference type="Proteomes" id="UP000061432"/>
    </source>
</evidence>
<name>A0A0C6FPC5_9HYPH</name>
<dbReference type="RefSeq" id="WP_145984786.1">
    <property type="nucleotide sequence ID" value="NZ_AP014706.1"/>
</dbReference>
<reference evidence="1 2" key="1">
    <citation type="journal article" date="2015" name="Genome Announc.">
        <title>Complete Genome Sequence of Methylobacterium aquaticum Strain 22A, Isolated from Racomitrium japonicum Moss.</title>
        <authorList>
            <person name="Tani A."/>
            <person name="Ogura Y."/>
            <person name="Hayashi T."/>
            <person name="Kimbara K."/>
        </authorList>
    </citation>
    <scope>NUCLEOTIDE SEQUENCE [LARGE SCALE GENOMIC DNA]</scope>
    <source>
        <strain evidence="1 2">MA-22A</strain>
        <plasmid evidence="2">Plasmid pMaq22A_2p DNA</plasmid>
    </source>
</reference>
<dbReference type="AlphaFoldDB" id="A0A0C6FPC5"/>
<dbReference type="CDD" id="cd03801">
    <property type="entry name" value="GT4_PimA-like"/>
    <property type="match status" value="1"/>
</dbReference>
<organism evidence="1 2">
    <name type="scientific">Methylobacterium aquaticum</name>
    <dbReference type="NCBI Taxonomy" id="270351"/>
    <lineage>
        <taxon>Bacteria</taxon>
        <taxon>Pseudomonadati</taxon>
        <taxon>Pseudomonadota</taxon>
        <taxon>Alphaproteobacteria</taxon>
        <taxon>Hyphomicrobiales</taxon>
        <taxon>Methylobacteriaceae</taxon>
        <taxon>Methylobacterium</taxon>
    </lineage>
</organism>
<protein>
    <submittedName>
        <fullName evidence="1">Glycosyltransferase</fullName>
    </submittedName>
</protein>
<dbReference type="Gene3D" id="3.40.50.2000">
    <property type="entry name" value="Glycogen Phosphorylase B"/>
    <property type="match status" value="3"/>
</dbReference>
<proteinExistence type="predicted"/>
<dbReference type="KEGG" id="maqu:Maq22A_2p42140"/>